<dbReference type="EMBL" id="ATBP01000596">
    <property type="protein sequence ID" value="ETR69636.1"/>
    <property type="molecule type" value="Genomic_DNA"/>
</dbReference>
<evidence type="ECO:0000313" key="2">
    <source>
        <dbReference type="Proteomes" id="UP000189670"/>
    </source>
</evidence>
<comment type="caution">
    <text evidence="1">The sequence shown here is derived from an EMBL/GenBank/DDBJ whole genome shotgun (WGS) entry which is preliminary data.</text>
</comment>
<accession>A0A1V1P4G1</accession>
<dbReference type="SUPFAM" id="SSF159594">
    <property type="entry name" value="XCC0632-like"/>
    <property type="match status" value="1"/>
</dbReference>
<protein>
    <submittedName>
        <fullName evidence="1">Uncharacterized protein</fullName>
    </submittedName>
</protein>
<evidence type="ECO:0000313" key="1">
    <source>
        <dbReference type="EMBL" id="ETR69636.1"/>
    </source>
</evidence>
<gene>
    <name evidence="1" type="ORF">OMM_09427</name>
</gene>
<sequence>MLRIAKIRMSPAYTGKGFIYKKSSVTYDTDFYNEFLVSPDDMLAELVRKWFVSSGLFERVTCSPGHFKEKYILEGAVTAMHGDYTNKNNPRAVLNVQFFFIQDNGIDYELMLKKVMPDRNL</sequence>
<reference evidence="2" key="1">
    <citation type="submission" date="2012-11" db="EMBL/GenBank/DDBJ databases">
        <authorList>
            <person name="Lucero-Rivera Y.E."/>
            <person name="Tovar-Ramirez D."/>
        </authorList>
    </citation>
    <scope>NUCLEOTIDE SEQUENCE [LARGE SCALE GENOMIC DNA]</scope>
    <source>
        <strain evidence="2">Araruama</strain>
    </source>
</reference>
<name>A0A1V1P4G1_9BACT</name>
<proteinExistence type="predicted"/>
<dbReference type="Proteomes" id="UP000189670">
    <property type="component" value="Unassembled WGS sequence"/>
</dbReference>
<dbReference type="AlphaFoldDB" id="A0A1V1P4G1"/>
<organism evidence="1 2">
    <name type="scientific">Candidatus Magnetoglobus multicellularis str. Araruama</name>
    <dbReference type="NCBI Taxonomy" id="890399"/>
    <lineage>
        <taxon>Bacteria</taxon>
        <taxon>Pseudomonadati</taxon>
        <taxon>Thermodesulfobacteriota</taxon>
        <taxon>Desulfobacteria</taxon>
        <taxon>Desulfobacterales</taxon>
        <taxon>Desulfobacteraceae</taxon>
        <taxon>Candidatus Magnetoglobus</taxon>
    </lineage>
</organism>
<dbReference type="Gene3D" id="3.40.50.10610">
    <property type="entry name" value="ABC-type transport auxiliary lipoprotein component"/>
    <property type="match status" value="1"/>
</dbReference>